<feature type="compositionally biased region" description="Basic residues" evidence="9">
    <location>
        <begin position="1244"/>
        <end position="1260"/>
    </location>
</feature>
<evidence type="ECO:0000259" key="11">
    <source>
        <dbReference type="PROSITE" id="PS50893"/>
    </source>
</evidence>
<dbReference type="PANTHER" id="PTHR19241">
    <property type="entry name" value="ATP-BINDING CASSETTE TRANSPORTER"/>
    <property type="match status" value="1"/>
</dbReference>
<dbReference type="InterPro" id="IPR003593">
    <property type="entry name" value="AAA+_ATPase"/>
</dbReference>
<dbReference type="FunFam" id="3.40.50.300:FF:000289">
    <property type="entry name" value="ABC transporter G family member 31"/>
    <property type="match status" value="1"/>
</dbReference>
<keyword evidence="13" id="KW-1185">Reference proteome</keyword>
<evidence type="ECO:0000256" key="2">
    <source>
        <dbReference type="ARBA" id="ARBA00006012"/>
    </source>
</evidence>
<protein>
    <recommendedName>
        <fullName evidence="11">ABC transporter domain-containing protein</fullName>
    </recommendedName>
</protein>
<dbReference type="SMR" id="G5AAQ4"/>
<feature type="transmembrane region" description="Helical" evidence="10">
    <location>
        <begin position="1135"/>
        <end position="1156"/>
    </location>
</feature>
<feature type="transmembrane region" description="Helical" evidence="10">
    <location>
        <begin position="502"/>
        <end position="525"/>
    </location>
</feature>
<dbReference type="GO" id="GO:0016887">
    <property type="term" value="F:ATP hydrolysis activity"/>
    <property type="evidence" value="ECO:0007669"/>
    <property type="project" value="InterPro"/>
</dbReference>
<feature type="domain" description="ABC transporter" evidence="11">
    <location>
        <begin position="582"/>
        <end position="824"/>
    </location>
</feature>
<feature type="transmembrane region" description="Helical" evidence="10">
    <location>
        <begin position="304"/>
        <end position="328"/>
    </location>
</feature>
<keyword evidence="4 10" id="KW-0812">Transmembrane</keyword>
<evidence type="ECO:0000313" key="13">
    <source>
        <dbReference type="Proteomes" id="UP000002640"/>
    </source>
</evidence>
<keyword evidence="6" id="KW-0067">ATP-binding</keyword>
<keyword evidence="7 10" id="KW-1133">Transmembrane helix</keyword>
<feature type="transmembrane region" description="Helical" evidence="10">
    <location>
        <begin position="349"/>
        <end position="374"/>
    </location>
</feature>
<reference evidence="12 13" key="1">
    <citation type="journal article" date="2006" name="Science">
        <title>Phytophthora genome sequences uncover evolutionary origins and mechanisms of pathogenesis.</title>
        <authorList>
            <person name="Tyler B.M."/>
            <person name="Tripathy S."/>
            <person name="Zhang X."/>
            <person name="Dehal P."/>
            <person name="Jiang R.H."/>
            <person name="Aerts A."/>
            <person name="Arredondo F.D."/>
            <person name="Baxter L."/>
            <person name="Bensasson D."/>
            <person name="Beynon J.L."/>
            <person name="Chapman J."/>
            <person name="Damasceno C.M."/>
            <person name="Dorrance A.E."/>
            <person name="Dou D."/>
            <person name="Dickerman A.W."/>
            <person name="Dubchak I.L."/>
            <person name="Garbelotto M."/>
            <person name="Gijzen M."/>
            <person name="Gordon S.G."/>
            <person name="Govers F."/>
            <person name="Grunwald N.J."/>
            <person name="Huang W."/>
            <person name="Ivors K.L."/>
            <person name="Jones R.W."/>
            <person name="Kamoun S."/>
            <person name="Krampis K."/>
            <person name="Lamour K.H."/>
            <person name="Lee M.K."/>
            <person name="McDonald W.H."/>
            <person name="Medina M."/>
            <person name="Meijer H.J."/>
            <person name="Nordberg E.K."/>
            <person name="Maclean D.J."/>
            <person name="Ospina-Giraldo M.D."/>
            <person name="Morris P.F."/>
            <person name="Phuntumart V."/>
            <person name="Putnam N.H."/>
            <person name="Rash S."/>
            <person name="Rose J.K."/>
            <person name="Sakihama Y."/>
            <person name="Salamov A.A."/>
            <person name="Savidor A."/>
            <person name="Scheuring C.F."/>
            <person name="Smith B.M."/>
            <person name="Sobral B.W."/>
            <person name="Terry A."/>
            <person name="Torto-Alalibo T.A."/>
            <person name="Win J."/>
            <person name="Xu Z."/>
            <person name="Zhang H."/>
            <person name="Grigoriev I.V."/>
            <person name="Rokhsar D.S."/>
            <person name="Boore J.L."/>
        </authorList>
    </citation>
    <scope>NUCLEOTIDE SEQUENCE [LARGE SCALE GENOMIC DNA]</scope>
    <source>
        <strain evidence="12 13">P6497</strain>
    </source>
</reference>
<feature type="transmembrane region" description="Helical" evidence="10">
    <location>
        <begin position="921"/>
        <end position="941"/>
    </location>
</feature>
<dbReference type="Proteomes" id="UP000002640">
    <property type="component" value="Unassembled WGS sequence"/>
</dbReference>
<keyword evidence="3" id="KW-0813">Transport</keyword>
<dbReference type="InterPro" id="IPR034003">
    <property type="entry name" value="ABCG_PDR_2"/>
</dbReference>
<dbReference type="Pfam" id="PF19055">
    <property type="entry name" value="ABC2_membrane_7"/>
    <property type="match status" value="1"/>
</dbReference>
<evidence type="ECO:0000256" key="1">
    <source>
        <dbReference type="ARBA" id="ARBA00004141"/>
    </source>
</evidence>
<feature type="transmembrane region" description="Helical" evidence="10">
    <location>
        <begin position="993"/>
        <end position="1017"/>
    </location>
</feature>
<dbReference type="InterPro" id="IPR027417">
    <property type="entry name" value="P-loop_NTPase"/>
</dbReference>
<feature type="transmembrane region" description="Helical" evidence="10">
    <location>
        <begin position="421"/>
        <end position="447"/>
    </location>
</feature>
<dbReference type="GO" id="GO:0005524">
    <property type="term" value="F:ATP binding"/>
    <property type="evidence" value="ECO:0007669"/>
    <property type="project" value="UniProtKB-KW"/>
</dbReference>
<sequence>MVHILQAPHNPAASCVEDAPGRAFPQMEVRFDDVSISIDIVVKDEANTKAELPTLPNEVAKAIRGLGATKHTIKKSILKNASGIFKPGTITLVLGQPGSGKSSLLKLLSGRFPVEKNVTMEGDVTYNGAPANELQERLPQFRRIAKGFSKTVVISLLQPSPEVFALFDDVVILNEGHIVYHGPRQEALGYFESLGFKCPPSRDVADFLLDLGTDKQAQYEANLIPSSNVPRTGSEYADAFTRSAIYERIIGELRSPVHPSAQHIDHIKLTRRDTAFLVGRSIMVILMALLYSSLFYQLEATNAQLVMGVLFNTVLFTSVGQLTQIPVFMAAREVFYKQRRANFFRTTSFVLSNSVSQLPLAIAETLVFGSIVYWMCGCASTPEIFVLFELVIFLANLTFAAWFFFLSCASPDLNVANPISLVSILLFIVFGGFVITKIPVYLLWLYWLNPMSWSVRALAVNQYTTASFDTCVFDGVDYCMSYGMTMGEYSLTTFEIPTEKFWLWYGIAFRIAAYFCFMVLSYIALEYHRFESPVNVMVTVDKSTEPTDDYGLIHTPRSAPGKDDILLAVGPDREQLFIPVTVALKDLWYSVPDPINPKDTIDLLKNVSGYALPGTITALMGSSGAGKTTLMDVIAGRKTGGKIRGQILLNGHPATALAIQRATGYCEQMDIHSESATIREALTFSAFLRQGVNVPSSYKHDSVNECLDLLNLHAITDQIIRGSSVEQMKRLTIGVELAAQPSVLFLDEPTSGLNASSAKLIMDGVRKVADTGRTVVCTIHQPSPEVFSVFDSLLLLKRGGETVFAGDLGNNASEMIAYFESIDGVAKLKDNYNPATWMLEVIGAGVGNSNGDTTDFVRIFQTSRHFELLQLNLDREGVSYPSPLMPPLEYGDKRAATELTQAKFLLHRFFNMYWRTASYNLTRFCLMLMLGLIFGVTYISAEYSSYAGINSGMGMLFCTTGFIGFVGFISVVPISSTDRLAFYRERSSQCYNALWYFVGSTVVEIPYVFFGTLLFMVPFYPMVGFTGAASFFAYWFHLSLHVLWQAYFGQLMSYLMPSVEVAQGYAWLYRITPHRYALGIAASIVFGDCPSDGDGSSIGCQTLTGLPPSLPDNMTVQEYLEVVFNVKHSEIWEDFGFTMGFIALYRLLGLLALRYVNHQKSTMSFLEHECSVSLAAALAFLDESLDAADGPQLTPRTLGSSAAVLPSPRASIPDPELLLEALDEDDETITTTIVPAASSSSSKSKSKKQPKTSRATKKKKLNYDPNKARNERRFELACLRKEVKDLELTLEQLQSMQGNEEGSKSVKRPRQLVPRTSGGSGMSAVWEQICAHQLERRLRVERENIHLKMMYKSQVQVAKSIEKLLQKRLALQESTYSEVSKHTSRIEVPQGYNTEENQKIFEELSTGVEASYREVEAVFDEHYPGRTQLPTKEPLLRDSVNGKYMELFDNKIMPFDMRSTGDAWWRRWHNYKGHCAHENGPNNTIVEKFGLEMKDVKTRTTATFYVQQILKRHVEERRIVIVWHAHIKPLEFEKKPANGVHYLEKGYVLIKPHITETPMEQDEAATRVMTCYIITPHLSNRKLRTDARTTALTDFVLSATSANISMSNEMIENLLVDRAMKRAKAREQS</sequence>
<dbReference type="RefSeq" id="XP_009537249.1">
    <property type="nucleotide sequence ID" value="XM_009538954.1"/>
</dbReference>
<dbReference type="InterPro" id="IPR010929">
    <property type="entry name" value="PDR_CDR_ABC"/>
</dbReference>
<evidence type="ECO:0000256" key="6">
    <source>
        <dbReference type="ARBA" id="ARBA00022840"/>
    </source>
</evidence>
<feature type="compositionally biased region" description="Low complexity" evidence="9">
    <location>
        <begin position="1233"/>
        <end position="1243"/>
    </location>
</feature>
<dbReference type="CDD" id="cd03232">
    <property type="entry name" value="ABCG_PDR_domain2"/>
    <property type="match status" value="1"/>
</dbReference>
<keyword evidence="8 10" id="KW-0472">Membrane</keyword>
<dbReference type="KEGG" id="psoj:PHYSODRAFT_340738"/>
<evidence type="ECO:0000256" key="7">
    <source>
        <dbReference type="ARBA" id="ARBA00022989"/>
    </source>
</evidence>
<dbReference type="GeneID" id="20647960"/>
<proteinExistence type="inferred from homology"/>
<evidence type="ECO:0000256" key="5">
    <source>
        <dbReference type="ARBA" id="ARBA00022741"/>
    </source>
</evidence>
<organism evidence="12 13">
    <name type="scientific">Phytophthora sojae (strain P6497)</name>
    <name type="common">Soybean stem and root rot agent</name>
    <name type="synonym">Phytophthora megasperma f. sp. glycines</name>
    <dbReference type="NCBI Taxonomy" id="1094619"/>
    <lineage>
        <taxon>Eukaryota</taxon>
        <taxon>Sar</taxon>
        <taxon>Stramenopiles</taxon>
        <taxon>Oomycota</taxon>
        <taxon>Peronosporomycetes</taxon>
        <taxon>Peronosporales</taxon>
        <taxon>Peronosporaceae</taxon>
        <taxon>Phytophthora</taxon>
    </lineage>
</organism>
<feature type="transmembrane region" description="Helical" evidence="10">
    <location>
        <begin position="277"/>
        <end position="298"/>
    </location>
</feature>
<dbReference type="EMBL" id="JH159162">
    <property type="protein sequence ID" value="EGZ07683.1"/>
    <property type="molecule type" value="Genomic_DNA"/>
</dbReference>
<feature type="transmembrane region" description="Helical" evidence="10">
    <location>
        <begin position="953"/>
        <end position="972"/>
    </location>
</feature>
<accession>G5AAQ4</accession>
<feature type="region of interest" description="Disordered" evidence="9">
    <location>
        <begin position="1295"/>
        <end position="1319"/>
    </location>
</feature>
<name>G5AAQ4_PHYSP</name>
<dbReference type="InterPro" id="IPR043926">
    <property type="entry name" value="ABCG_dom"/>
</dbReference>
<dbReference type="InterPro" id="IPR003439">
    <property type="entry name" value="ABC_transporter-like_ATP-bd"/>
</dbReference>
<evidence type="ECO:0000256" key="10">
    <source>
        <dbReference type="SAM" id="Phobius"/>
    </source>
</evidence>
<feature type="transmembrane region" description="Helical" evidence="10">
    <location>
        <begin position="386"/>
        <end position="409"/>
    </location>
</feature>
<dbReference type="SMART" id="SM00382">
    <property type="entry name" value="AAA"/>
    <property type="match status" value="2"/>
</dbReference>
<evidence type="ECO:0000256" key="8">
    <source>
        <dbReference type="ARBA" id="ARBA00023136"/>
    </source>
</evidence>
<dbReference type="SUPFAM" id="SSF52540">
    <property type="entry name" value="P-loop containing nucleoside triphosphate hydrolases"/>
    <property type="match status" value="2"/>
</dbReference>
<gene>
    <name evidence="12" type="ORF">PHYSODRAFT_340738</name>
</gene>
<evidence type="ECO:0000313" key="12">
    <source>
        <dbReference type="EMBL" id="EGZ07683.1"/>
    </source>
</evidence>
<feature type="region of interest" description="Disordered" evidence="9">
    <location>
        <begin position="1233"/>
        <end position="1266"/>
    </location>
</feature>
<feature type="transmembrane region" description="Helical" evidence="10">
    <location>
        <begin position="1023"/>
        <end position="1044"/>
    </location>
</feature>
<comment type="similarity">
    <text evidence="2">Belongs to the ABC transporter superfamily. ABCG family. PDR (TC 3.A.1.205) subfamily.</text>
</comment>
<evidence type="ECO:0000256" key="9">
    <source>
        <dbReference type="SAM" id="MobiDB-lite"/>
    </source>
</evidence>
<dbReference type="Pfam" id="PF01061">
    <property type="entry name" value="ABC2_membrane"/>
    <property type="match status" value="2"/>
</dbReference>
<dbReference type="Pfam" id="PF06422">
    <property type="entry name" value="PDR_CDR"/>
    <property type="match status" value="1"/>
</dbReference>
<dbReference type="GO" id="GO:0140359">
    <property type="term" value="F:ABC-type transporter activity"/>
    <property type="evidence" value="ECO:0007669"/>
    <property type="project" value="InterPro"/>
</dbReference>
<keyword evidence="5" id="KW-0547">Nucleotide-binding</keyword>
<evidence type="ECO:0000256" key="4">
    <source>
        <dbReference type="ARBA" id="ARBA00022692"/>
    </source>
</evidence>
<dbReference type="GO" id="GO:0016020">
    <property type="term" value="C:membrane"/>
    <property type="evidence" value="ECO:0007669"/>
    <property type="project" value="UniProtKB-SubCell"/>
</dbReference>
<evidence type="ECO:0000256" key="3">
    <source>
        <dbReference type="ARBA" id="ARBA00022448"/>
    </source>
</evidence>
<dbReference type="Pfam" id="PF00005">
    <property type="entry name" value="ABC_tran"/>
    <property type="match status" value="2"/>
</dbReference>
<dbReference type="InParanoid" id="G5AAQ4"/>
<comment type="subcellular location">
    <subcellularLocation>
        <location evidence="1">Membrane</location>
        <topology evidence="1">Multi-pass membrane protein</topology>
    </subcellularLocation>
</comment>
<dbReference type="InterPro" id="IPR013525">
    <property type="entry name" value="ABC2_TM"/>
</dbReference>
<dbReference type="Gene3D" id="3.40.50.300">
    <property type="entry name" value="P-loop containing nucleotide triphosphate hydrolases"/>
    <property type="match status" value="2"/>
</dbReference>
<dbReference type="PROSITE" id="PS50893">
    <property type="entry name" value="ABC_TRANSPORTER_2"/>
    <property type="match status" value="1"/>
</dbReference>